<gene>
    <name evidence="2" type="ORF">HDK90DRAFT_556066</name>
</gene>
<dbReference type="Proteomes" id="UP001492380">
    <property type="component" value="Unassembled WGS sequence"/>
</dbReference>
<dbReference type="EMBL" id="JBBWRZ010000008">
    <property type="protein sequence ID" value="KAK8230461.1"/>
    <property type="molecule type" value="Genomic_DNA"/>
</dbReference>
<accession>A0ABR1YHS6</accession>
<feature type="coiled-coil region" evidence="1">
    <location>
        <begin position="277"/>
        <end position="311"/>
    </location>
</feature>
<evidence type="ECO:0000256" key="1">
    <source>
        <dbReference type="SAM" id="Coils"/>
    </source>
</evidence>
<reference evidence="2 3" key="1">
    <citation type="submission" date="2024-04" db="EMBL/GenBank/DDBJ databases">
        <title>Phyllosticta paracitricarpa is synonymous to the EU quarantine fungus P. citricarpa based on phylogenomic analyses.</title>
        <authorList>
            <consortium name="Lawrence Berkeley National Laboratory"/>
            <person name="Van Ingen-Buijs V.A."/>
            <person name="Van Westerhoven A.C."/>
            <person name="Haridas S."/>
            <person name="Skiadas P."/>
            <person name="Martin F."/>
            <person name="Groenewald J.Z."/>
            <person name="Crous P.W."/>
            <person name="Seidl M.F."/>
        </authorList>
    </citation>
    <scope>NUCLEOTIDE SEQUENCE [LARGE SCALE GENOMIC DNA]</scope>
    <source>
        <strain evidence="2 3">CBS 123374</strain>
    </source>
</reference>
<comment type="caution">
    <text evidence="2">The sequence shown here is derived from an EMBL/GenBank/DDBJ whole genome shotgun (WGS) entry which is preliminary data.</text>
</comment>
<proteinExistence type="predicted"/>
<evidence type="ECO:0000313" key="3">
    <source>
        <dbReference type="Proteomes" id="UP001492380"/>
    </source>
</evidence>
<organism evidence="2 3">
    <name type="scientific">Phyllosticta capitalensis</name>
    <dbReference type="NCBI Taxonomy" id="121624"/>
    <lineage>
        <taxon>Eukaryota</taxon>
        <taxon>Fungi</taxon>
        <taxon>Dikarya</taxon>
        <taxon>Ascomycota</taxon>
        <taxon>Pezizomycotina</taxon>
        <taxon>Dothideomycetes</taxon>
        <taxon>Dothideomycetes incertae sedis</taxon>
        <taxon>Botryosphaeriales</taxon>
        <taxon>Phyllostictaceae</taxon>
        <taxon>Phyllosticta</taxon>
    </lineage>
</organism>
<keyword evidence="3" id="KW-1185">Reference proteome</keyword>
<name>A0ABR1YHS6_9PEZI</name>
<keyword evidence="1" id="KW-0175">Coiled coil</keyword>
<protein>
    <submittedName>
        <fullName evidence="2">Uncharacterized protein</fullName>
    </submittedName>
</protein>
<sequence>MAAPQQQQQYEIREAKAIPAHNFNHAPNVVRMCDVPKGISLYQQHTLVCGYLHIPNTHVLMNIISSLEDFVLRFIDAENRSWYPAGDQRAQGKPAHWLQIRLMSVFFPTPENGNHIVRHFDVIRRRVGLDRDPTLADLAGTVFSEHDLPVIGQAIACVQLMSRVPHLFHDSINIGPGAAGLPVFNAEDVNRASCLLRCARKQLGKHMHLQQALPIHYAYPPAANNNAAPGNNQAAAATPVPVLAPAFQTPPARAPMPNPHVNNFVTRRAHEALQNSYRELQVQHAAAGQRIAQLEAALRDAHEREEVLRAASILMNFGNGQEDHDAMEM</sequence>
<evidence type="ECO:0000313" key="2">
    <source>
        <dbReference type="EMBL" id="KAK8230461.1"/>
    </source>
</evidence>